<keyword evidence="1" id="KW-0812">Transmembrane</keyword>
<dbReference type="AlphaFoldDB" id="A0A5E4YDC0"/>
<name>A0A5E4YDC0_9BURK</name>
<reference evidence="2 3" key="1">
    <citation type="submission" date="2019-08" db="EMBL/GenBank/DDBJ databases">
        <authorList>
            <person name="Peeters C."/>
        </authorList>
    </citation>
    <scope>NUCLEOTIDE SEQUENCE [LARGE SCALE GENOMIC DNA]</scope>
    <source>
        <strain evidence="2 3">LMG 31012</strain>
    </source>
</reference>
<feature type="transmembrane region" description="Helical" evidence="1">
    <location>
        <begin position="45"/>
        <end position="63"/>
    </location>
</feature>
<accession>A0A5E4YDC0</accession>
<keyword evidence="1" id="KW-1133">Transmembrane helix</keyword>
<evidence type="ECO:0000313" key="2">
    <source>
        <dbReference type="EMBL" id="VVE46831.1"/>
    </source>
</evidence>
<proteinExistence type="predicted"/>
<sequence length="81" mass="9150">MSRRAMRWVWRWCCASSGVLSGRAMPDSPISFIATVRRYLSQSPAGGAMMVALLIALANFVALQDQNPRKRSTESNAQFWW</sequence>
<evidence type="ECO:0000313" key="3">
    <source>
        <dbReference type="Proteomes" id="UP000400981"/>
    </source>
</evidence>
<gene>
    <name evidence="2" type="ORF">PEP31012_04482</name>
</gene>
<keyword evidence="1" id="KW-0472">Membrane</keyword>
<dbReference type="Proteomes" id="UP000400981">
    <property type="component" value="Unassembled WGS sequence"/>
</dbReference>
<dbReference type="EMBL" id="CABPSH010000018">
    <property type="protein sequence ID" value="VVE46831.1"/>
    <property type="molecule type" value="Genomic_DNA"/>
</dbReference>
<evidence type="ECO:0000256" key="1">
    <source>
        <dbReference type="SAM" id="Phobius"/>
    </source>
</evidence>
<organism evidence="2 3">
    <name type="scientific">Pandoraea eparura</name>
    <dbReference type="NCBI Taxonomy" id="2508291"/>
    <lineage>
        <taxon>Bacteria</taxon>
        <taxon>Pseudomonadati</taxon>
        <taxon>Pseudomonadota</taxon>
        <taxon>Betaproteobacteria</taxon>
        <taxon>Burkholderiales</taxon>
        <taxon>Burkholderiaceae</taxon>
        <taxon>Pandoraea</taxon>
    </lineage>
</organism>
<protein>
    <submittedName>
        <fullName evidence="2">Uncharacterized protein</fullName>
    </submittedName>
</protein>
<keyword evidence="3" id="KW-1185">Reference proteome</keyword>